<dbReference type="Proteomes" id="UP000515264">
    <property type="component" value="Chromosome 1"/>
</dbReference>
<dbReference type="EMBL" id="FSSB01000018">
    <property type="protein sequence ID" value="SIO95353.1"/>
    <property type="molecule type" value="Genomic_DNA"/>
</dbReference>
<evidence type="ECO:0000313" key="8">
    <source>
        <dbReference type="EMBL" id="SIO95353.1"/>
    </source>
</evidence>
<keyword evidence="10" id="KW-1185">Reference proteome</keyword>
<reference evidence="8 9" key="1">
    <citation type="submission" date="2016-12" db="EMBL/GenBank/DDBJ databases">
        <authorList>
            <person name="Song W.-J."/>
            <person name="Kurnit D.M."/>
        </authorList>
    </citation>
    <scope>NUCLEOTIDE SEQUENCE [LARGE SCALE GENOMIC DNA]</scope>
    <source>
        <strain evidence="8 9">CECT 9026</strain>
    </source>
</reference>
<dbReference type="OrthoDB" id="6213950at2"/>
<dbReference type="SUPFAM" id="SSF56935">
    <property type="entry name" value="Porins"/>
    <property type="match status" value="1"/>
</dbReference>
<name>A0A1N6M7D4_9VIBR</name>
<reference evidence="7 10" key="3">
    <citation type="journal article" date="2020" name="J. Nat. Prod.">
        <title>Genomics-Metabolomics Profiling Disclosed Marine Vibrio spartinae 3.6 as a Producer of a New Branched Side Chain Prodigiosin.</title>
        <authorList>
            <person name="Vitale G.A."/>
            <person name="Sciarretta M."/>
            <person name="Palma Esposito F."/>
            <person name="January G.G."/>
            <person name="Giaccio M."/>
            <person name="Bunk B."/>
            <person name="Sproer C."/>
            <person name="Bajerski F."/>
            <person name="Power D."/>
            <person name="Festa C."/>
            <person name="Monti M.C."/>
            <person name="D'Auria M.V."/>
            <person name="de Pascale D."/>
        </authorList>
    </citation>
    <scope>NUCLEOTIDE SEQUENCE [LARGE SCALE GENOMIC DNA]</scope>
    <source>
        <strain evidence="7 10">3.6</strain>
    </source>
</reference>
<sequence length="346" mass="37287">MKKTLIALAVLAAGSASAAEIYNQDGVAVTVSGAGEVQLYQTYEADGTDVSTKLRIDDMQLNTHGTIEVAEGLNAIVGLDFTFEDNDSGAKGTVKTDGSYVGFAYADYGTITYGRQYLIADDSGIGADFEVGKGQYGQNETSATDVIKYVYDNGTFYFGLSHDLDESQTNSATSGVANNPTDETSTDGRVGFRMNGFDARLYVYSGDDVNVDSANKDKTVGGVAYKDGDSIVGNEDSYNLEVVYSADMYEVGASYGNRDVDSGSSKYMDIDIFEIYGSYTMDNTTFSLGYVHNDDDASNVDGDNIYGVVVYKMNANVRTYAEIGFYDDSTSTDYDPAYTLGMEVKF</sequence>
<dbReference type="AlphaFoldDB" id="A0A1N6M7D4"/>
<protein>
    <submittedName>
        <fullName evidence="7">37 kDa outer membrane protein</fullName>
    </submittedName>
    <submittedName>
        <fullName evidence="8">Porin-like protein H</fullName>
    </submittedName>
</protein>
<evidence type="ECO:0000256" key="1">
    <source>
        <dbReference type="ARBA" id="ARBA00004571"/>
    </source>
</evidence>
<dbReference type="EMBL" id="CP046268">
    <property type="protein sequence ID" value="QMV14087.1"/>
    <property type="molecule type" value="Genomic_DNA"/>
</dbReference>
<keyword evidence="2 5" id="KW-0732">Signal</keyword>
<gene>
    <name evidence="8" type="primary">ompH_4</name>
    <name evidence="7" type="synonym">ompH_2</name>
    <name evidence="8" type="ORF">VSP9026_03095</name>
    <name evidence="7" type="ORF">Vspart_01335</name>
</gene>
<dbReference type="GO" id="GO:0009279">
    <property type="term" value="C:cell outer membrane"/>
    <property type="evidence" value="ECO:0007669"/>
    <property type="project" value="UniProtKB-SubCell"/>
</dbReference>
<evidence type="ECO:0000313" key="9">
    <source>
        <dbReference type="Proteomes" id="UP000184774"/>
    </source>
</evidence>
<comment type="subcellular location">
    <subcellularLocation>
        <location evidence="1">Cell outer membrane</location>
        <topology evidence="1">Multi-pass membrane protein</topology>
    </subcellularLocation>
</comment>
<organism evidence="8 9">
    <name type="scientific">Vibrio spartinae</name>
    <dbReference type="NCBI Taxonomy" id="1918945"/>
    <lineage>
        <taxon>Bacteria</taxon>
        <taxon>Pseudomonadati</taxon>
        <taxon>Pseudomonadota</taxon>
        <taxon>Gammaproteobacteria</taxon>
        <taxon>Vibrionales</taxon>
        <taxon>Vibrionaceae</taxon>
        <taxon>Vibrio</taxon>
    </lineage>
</organism>
<dbReference type="PANTHER" id="PTHR34501:SF2">
    <property type="entry name" value="OUTER MEMBRANE PORIN F-RELATED"/>
    <property type="match status" value="1"/>
</dbReference>
<accession>A0A1N6M7D4</accession>
<evidence type="ECO:0000256" key="2">
    <source>
        <dbReference type="ARBA" id="ARBA00022729"/>
    </source>
</evidence>
<feature type="compositionally biased region" description="Polar residues" evidence="4">
    <location>
        <begin position="169"/>
        <end position="183"/>
    </location>
</feature>
<feature type="chain" id="PRO_5043724903" evidence="5">
    <location>
        <begin position="19"/>
        <end position="346"/>
    </location>
</feature>
<dbReference type="InterPro" id="IPR023614">
    <property type="entry name" value="Porin_dom_sf"/>
</dbReference>
<dbReference type="RefSeq" id="WP_074373851.1">
    <property type="nucleotide sequence ID" value="NZ_AP024907.1"/>
</dbReference>
<dbReference type="InterPro" id="IPR050298">
    <property type="entry name" value="Gram-neg_bact_OMP"/>
</dbReference>
<evidence type="ECO:0000313" key="10">
    <source>
        <dbReference type="Proteomes" id="UP000515264"/>
    </source>
</evidence>
<evidence type="ECO:0000313" key="7">
    <source>
        <dbReference type="EMBL" id="QMV14087.1"/>
    </source>
</evidence>
<dbReference type="GO" id="GO:0015288">
    <property type="term" value="F:porin activity"/>
    <property type="evidence" value="ECO:0007669"/>
    <property type="project" value="InterPro"/>
</dbReference>
<proteinExistence type="predicted"/>
<feature type="domain" description="Porin" evidence="6">
    <location>
        <begin position="7"/>
        <end position="330"/>
    </location>
</feature>
<evidence type="ECO:0000256" key="4">
    <source>
        <dbReference type="SAM" id="MobiDB-lite"/>
    </source>
</evidence>
<reference evidence="7" key="2">
    <citation type="submission" date="2019-11" db="EMBL/GenBank/DDBJ databases">
        <authorList>
            <person name="January G."/>
            <person name="Bunk B."/>
        </authorList>
    </citation>
    <scope>NUCLEOTIDE SEQUENCE</scope>
    <source>
        <strain evidence="7">3.6</strain>
    </source>
</reference>
<evidence type="ECO:0000256" key="3">
    <source>
        <dbReference type="ARBA" id="ARBA00023136"/>
    </source>
</evidence>
<feature type="region of interest" description="Disordered" evidence="4">
    <location>
        <begin position="169"/>
        <end position="189"/>
    </location>
</feature>
<evidence type="ECO:0000259" key="6">
    <source>
        <dbReference type="Pfam" id="PF13609"/>
    </source>
</evidence>
<dbReference type="PANTHER" id="PTHR34501">
    <property type="entry name" value="PROTEIN YDDL-RELATED"/>
    <property type="match status" value="1"/>
</dbReference>
<dbReference type="Gene3D" id="2.40.160.10">
    <property type="entry name" value="Porin"/>
    <property type="match status" value="1"/>
</dbReference>
<dbReference type="Proteomes" id="UP000184774">
    <property type="component" value="Unassembled WGS sequence"/>
</dbReference>
<dbReference type="Pfam" id="PF13609">
    <property type="entry name" value="Porin_4"/>
    <property type="match status" value="1"/>
</dbReference>
<dbReference type="InterPro" id="IPR033900">
    <property type="entry name" value="Gram_neg_porin_domain"/>
</dbReference>
<evidence type="ECO:0000256" key="5">
    <source>
        <dbReference type="SAM" id="SignalP"/>
    </source>
</evidence>
<feature type="signal peptide" evidence="5">
    <location>
        <begin position="1"/>
        <end position="18"/>
    </location>
</feature>
<keyword evidence="3" id="KW-0472">Membrane</keyword>